<dbReference type="RefSeq" id="WP_169526788.1">
    <property type="nucleotide sequence ID" value="NZ_JAAMPU010000103.1"/>
</dbReference>
<keyword evidence="3" id="KW-1185">Reference proteome</keyword>
<accession>A0A972FL82</accession>
<dbReference type="AlphaFoldDB" id="A0A972FL82"/>
<feature type="signal peptide" evidence="1">
    <location>
        <begin position="1"/>
        <end position="21"/>
    </location>
</feature>
<keyword evidence="1" id="KW-0732">Signal</keyword>
<dbReference type="EMBL" id="JAAMPU010000103">
    <property type="protein sequence ID" value="NMH27783.1"/>
    <property type="molecule type" value="Genomic_DNA"/>
</dbReference>
<proteinExistence type="predicted"/>
<sequence>MKRTFLLSLFVSYCLSSCIFPMEGDDDFNPQPQNYEAQIMSRDIFESSVQLLPPQGMEKSGKIYIQDDLMVVNDINRGFHFYDYSNPAQPVEIAFLNIPGATDIAIRNSTIYINQAVDLVTLEYNQVTNTIAFKDRDRNVFPQKISPDASQANPTANQIIINWIPIN</sequence>
<evidence type="ECO:0000313" key="2">
    <source>
        <dbReference type="EMBL" id="NMH27783.1"/>
    </source>
</evidence>
<reference evidence="2" key="1">
    <citation type="submission" date="2020-02" db="EMBL/GenBank/DDBJ databases">
        <title>Flavobacterium sp. genome.</title>
        <authorList>
            <person name="Jung H.S."/>
            <person name="Baek J.H."/>
            <person name="Jeon C.O."/>
        </authorList>
    </citation>
    <scope>NUCLEOTIDE SEQUENCE</scope>
    <source>
        <strain evidence="2">SE-s28</strain>
    </source>
</reference>
<dbReference type="Proteomes" id="UP000712080">
    <property type="component" value="Unassembled WGS sequence"/>
</dbReference>
<evidence type="ECO:0000256" key="1">
    <source>
        <dbReference type="SAM" id="SignalP"/>
    </source>
</evidence>
<organism evidence="2 3">
    <name type="scientific">Flavobacterium silvaticum</name>
    <dbReference type="NCBI Taxonomy" id="1852020"/>
    <lineage>
        <taxon>Bacteria</taxon>
        <taxon>Pseudomonadati</taxon>
        <taxon>Bacteroidota</taxon>
        <taxon>Flavobacteriia</taxon>
        <taxon>Flavobacteriales</taxon>
        <taxon>Flavobacteriaceae</taxon>
        <taxon>Flavobacterium</taxon>
    </lineage>
</organism>
<gene>
    <name evidence="2" type="ORF">G6047_07050</name>
</gene>
<comment type="caution">
    <text evidence="2">The sequence shown here is derived from an EMBL/GenBank/DDBJ whole genome shotgun (WGS) entry which is preliminary data.</text>
</comment>
<protein>
    <submittedName>
        <fullName evidence="2">Uncharacterized protein</fullName>
    </submittedName>
</protein>
<feature type="chain" id="PRO_5037929217" evidence="1">
    <location>
        <begin position="22"/>
        <end position="167"/>
    </location>
</feature>
<evidence type="ECO:0000313" key="3">
    <source>
        <dbReference type="Proteomes" id="UP000712080"/>
    </source>
</evidence>
<name>A0A972FL82_9FLAO</name>